<dbReference type="InterPro" id="IPR008972">
    <property type="entry name" value="Cupredoxin"/>
</dbReference>
<feature type="domain" description="Phytocyanin" evidence="7">
    <location>
        <begin position="26"/>
        <end position="127"/>
    </location>
</feature>
<dbReference type="Proteomes" id="UP000289738">
    <property type="component" value="Chromosome A10"/>
</dbReference>
<accession>A0A445BCF7</accession>
<evidence type="ECO:0000313" key="9">
    <source>
        <dbReference type="Proteomes" id="UP000289738"/>
    </source>
</evidence>
<keyword evidence="6" id="KW-0472">Membrane</keyword>
<dbReference type="EMBL" id="SDMP01000010">
    <property type="protein sequence ID" value="RYR36348.1"/>
    <property type="molecule type" value="Genomic_DNA"/>
</dbReference>
<comment type="caution">
    <text evidence="8">The sequence shown here is derived from an EMBL/GenBank/DDBJ whole genome shotgun (WGS) entry which is preliminary data.</text>
</comment>
<dbReference type="PROSITE" id="PS51485">
    <property type="entry name" value="PHYTOCYANIN"/>
    <property type="match status" value="1"/>
</dbReference>
<gene>
    <name evidence="8" type="ORF">Ahy_A10g051326</name>
</gene>
<dbReference type="GO" id="GO:0005886">
    <property type="term" value="C:plasma membrane"/>
    <property type="evidence" value="ECO:0007669"/>
    <property type="project" value="TreeGrafter"/>
</dbReference>
<dbReference type="InterPro" id="IPR041844">
    <property type="entry name" value="Plantacyanin"/>
</dbReference>
<dbReference type="FunFam" id="2.60.40.420:FF:000013">
    <property type="entry name" value="basic blue protein-like"/>
    <property type="match status" value="1"/>
</dbReference>
<evidence type="ECO:0000256" key="1">
    <source>
        <dbReference type="ARBA" id="ARBA00022723"/>
    </source>
</evidence>
<evidence type="ECO:0000256" key="2">
    <source>
        <dbReference type="ARBA" id="ARBA00023008"/>
    </source>
</evidence>
<sequence length="127" mass="14273">MGDGRRSSAMIGVMILLCMSVTSYALRYKVGDSRGWSFNVSNWPYGKTFMAGDVLEFNYMFGMHNVMEVDKSFFELCIPIPKIGSEFGDTVHWSGNDQIQLRSGQSYFICSFLGHCQRGMKIAVNAV</sequence>
<dbReference type="STRING" id="3818.A0A445BCF7"/>
<keyword evidence="9" id="KW-1185">Reference proteome</keyword>
<dbReference type="PANTHER" id="PTHR33021:SF424">
    <property type="entry name" value="BASIC BLUE PROTEIN"/>
    <property type="match status" value="1"/>
</dbReference>
<keyword evidence="6" id="KW-1133">Transmembrane helix</keyword>
<protein>
    <recommendedName>
        <fullName evidence="4">Basic blue protein</fullName>
    </recommendedName>
    <alternativeName>
        <fullName evidence="5">Plantacyanin</fullName>
    </alternativeName>
</protein>
<feature type="transmembrane region" description="Helical" evidence="6">
    <location>
        <begin position="6"/>
        <end position="26"/>
    </location>
</feature>
<dbReference type="InterPro" id="IPR003245">
    <property type="entry name" value="Phytocyanin_dom"/>
</dbReference>
<dbReference type="Gene3D" id="2.60.40.420">
    <property type="entry name" value="Cupredoxins - blue copper proteins"/>
    <property type="match status" value="1"/>
</dbReference>
<dbReference type="InterPro" id="IPR039391">
    <property type="entry name" value="Phytocyanin-like"/>
</dbReference>
<dbReference type="AlphaFoldDB" id="A0A445BCF7"/>
<dbReference type="Pfam" id="PF02298">
    <property type="entry name" value="Cu_bind_like"/>
    <property type="match status" value="1"/>
</dbReference>
<evidence type="ECO:0000256" key="5">
    <source>
        <dbReference type="ARBA" id="ARBA00082491"/>
    </source>
</evidence>
<keyword evidence="6" id="KW-0812">Transmembrane</keyword>
<evidence type="ECO:0000259" key="7">
    <source>
        <dbReference type="PROSITE" id="PS51485"/>
    </source>
</evidence>
<dbReference type="GO" id="GO:0009055">
    <property type="term" value="F:electron transfer activity"/>
    <property type="evidence" value="ECO:0007669"/>
    <property type="project" value="InterPro"/>
</dbReference>
<evidence type="ECO:0000313" key="8">
    <source>
        <dbReference type="EMBL" id="RYR36348.1"/>
    </source>
</evidence>
<dbReference type="GO" id="GO:0046872">
    <property type="term" value="F:metal ion binding"/>
    <property type="evidence" value="ECO:0007669"/>
    <property type="project" value="UniProtKB-KW"/>
</dbReference>
<evidence type="ECO:0000256" key="3">
    <source>
        <dbReference type="ARBA" id="ARBA00023157"/>
    </source>
</evidence>
<keyword evidence="1" id="KW-0479">Metal-binding</keyword>
<keyword evidence="3" id="KW-1015">Disulfide bond</keyword>
<dbReference type="PANTHER" id="PTHR33021">
    <property type="entry name" value="BLUE COPPER PROTEIN"/>
    <property type="match status" value="1"/>
</dbReference>
<dbReference type="OrthoDB" id="2011645at2759"/>
<organism evidence="8 9">
    <name type="scientific">Arachis hypogaea</name>
    <name type="common">Peanut</name>
    <dbReference type="NCBI Taxonomy" id="3818"/>
    <lineage>
        <taxon>Eukaryota</taxon>
        <taxon>Viridiplantae</taxon>
        <taxon>Streptophyta</taxon>
        <taxon>Embryophyta</taxon>
        <taxon>Tracheophyta</taxon>
        <taxon>Spermatophyta</taxon>
        <taxon>Magnoliopsida</taxon>
        <taxon>eudicotyledons</taxon>
        <taxon>Gunneridae</taxon>
        <taxon>Pentapetalae</taxon>
        <taxon>rosids</taxon>
        <taxon>fabids</taxon>
        <taxon>Fabales</taxon>
        <taxon>Fabaceae</taxon>
        <taxon>Papilionoideae</taxon>
        <taxon>50 kb inversion clade</taxon>
        <taxon>dalbergioids sensu lato</taxon>
        <taxon>Dalbergieae</taxon>
        <taxon>Pterocarpus clade</taxon>
        <taxon>Arachis</taxon>
    </lineage>
</organism>
<reference evidence="8 9" key="1">
    <citation type="submission" date="2019-01" db="EMBL/GenBank/DDBJ databases">
        <title>Sequencing of cultivated peanut Arachis hypogaea provides insights into genome evolution and oil improvement.</title>
        <authorList>
            <person name="Chen X."/>
        </authorList>
    </citation>
    <scope>NUCLEOTIDE SEQUENCE [LARGE SCALE GENOMIC DNA]</scope>
    <source>
        <strain evidence="9">cv. Fuhuasheng</strain>
        <tissue evidence="8">Leaves</tissue>
    </source>
</reference>
<dbReference type="SUPFAM" id="SSF49503">
    <property type="entry name" value="Cupredoxins"/>
    <property type="match status" value="1"/>
</dbReference>
<evidence type="ECO:0000256" key="4">
    <source>
        <dbReference type="ARBA" id="ARBA00071970"/>
    </source>
</evidence>
<keyword evidence="2" id="KW-0186">Copper</keyword>
<name>A0A445BCF7_ARAHY</name>
<dbReference type="CDD" id="cd11013">
    <property type="entry name" value="Plantacyanin"/>
    <property type="match status" value="1"/>
</dbReference>
<proteinExistence type="predicted"/>
<evidence type="ECO:0000256" key="6">
    <source>
        <dbReference type="SAM" id="Phobius"/>
    </source>
</evidence>